<dbReference type="Proteomes" id="UP000249547">
    <property type="component" value="Unassembled WGS sequence"/>
</dbReference>
<dbReference type="EMBL" id="QLLL01000003">
    <property type="protein sequence ID" value="RAJ07014.1"/>
    <property type="molecule type" value="Genomic_DNA"/>
</dbReference>
<keyword evidence="4" id="KW-1185">Reference proteome</keyword>
<protein>
    <submittedName>
        <fullName evidence="3">Putative glycosyl hydrolase or carbohydrate binding protein</fullName>
    </submittedName>
</protein>
<name>A0A327QTM3_9BACT</name>
<gene>
    <name evidence="3" type="ORF">LX64_02143</name>
</gene>
<evidence type="ECO:0000313" key="4">
    <source>
        <dbReference type="Proteomes" id="UP000249547"/>
    </source>
</evidence>
<sequence length="356" mass="38587">MKLKKLSILACFIPLLHACIKDTPLNPEADITSFTIDSADATSEVFIDQANSRILLYLTNDAYEAGITPEITITEGATISPASGQKIDFSSGAITYVVTSQSKAYQKSYTIEVVSTGDWKFDFEDWAENERDKYQYPVEEDGSILWSSGNPGTALAGLPKRNDAYPLRATTDAKFGSQAAELLTIKGTALSSLLGIKLFAGSLFLGVFDSQNALIEPLKATKFGQPLTKGRPASFSGYYKYTPGAVYQDKQGNAIPGKTDECSIYAILYTGSERLDATNIKTSDRIIARAIVADGTAKEAYTRFEIPFVYEKAIQPNESLMVAIVASSSKDGDAYIGAIGSRLVVDSLQINMKETK</sequence>
<feature type="domain" description="Putative carbohydrate metabolism" evidence="2">
    <location>
        <begin position="122"/>
        <end position="350"/>
    </location>
</feature>
<dbReference type="RefSeq" id="WP_111597584.1">
    <property type="nucleotide sequence ID" value="NZ_QLLL01000003.1"/>
</dbReference>
<comment type="caution">
    <text evidence="3">The sequence shown here is derived from an EMBL/GenBank/DDBJ whole genome shotgun (WGS) entry which is preliminary data.</text>
</comment>
<proteinExistence type="predicted"/>
<keyword evidence="1" id="KW-0732">Signal</keyword>
<feature type="signal peptide" evidence="1">
    <location>
        <begin position="1"/>
        <end position="18"/>
    </location>
</feature>
<evidence type="ECO:0000313" key="3">
    <source>
        <dbReference type="EMBL" id="RAJ07014.1"/>
    </source>
</evidence>
<keyword evidence="3" id="KW-0378">Hydrolase</keyword>
<reference evidence="3 4" key="1">
    <citation type="submission" date="2018-06" db="EMBL/GenBank/DDBJ databases">
        <title>Genomic Encyclopedia of Archaeal and Bacterial Type Strains, Phase II (KMG-II): from individual species to whole genera.</title>
        <authorList>
            <person name="Goeker M."/>
        </authorList>
    </citation>
    <scope>NUCLEOTIDE SEQUENCE [LARGE SCALE GENOMIC DNA]</scope>
    <source>
        <strain evidence="3 4">DSM 23857</strain>
    </source>
</reference>
<accession>A0A327QTM3</accession>
<dbReference type="Gene3D" id="2.60.120.890">
    <property type="entry name" value="BT2081, beta-jelly-roll domain"/>
    <property type="match status" value="1"/>
</dbReference>
<dbReference type="OrthoDB" id="713122at2"/>
<dbReference type="InterPro" id="IPR025112">
    <property type="entry name" value="PCMD"/>
</dbReference>
<dbReference type="GO" id="GO:0016787">
    <property type="term" value="F:hydrolase activity"/>
    <property type="evidence" value="ECO:0007669"/>
    <property type="project" value="UniProtKB-KW"/>
</dbReference>
<organism evidence="3 4">
    <name type="scientific">Chitinophaga skermanii</name>
    <dbReference type="NCBI Taxonomy" id="331697"/>
    <lineage>
        <taxon>Bacteria</taxon>
        <taxon>Pseudomonadati</taxon>
        <taxon>Bacteroidota</taxon>
        <taxon>Chitinophagia</taxon>
        <taxon>Chitinophagales</taxon>
        <taxon>Chitinophagaceae</taxon>
        <taxon>Chitinophaga</taxon>
    </lineage>
</organism>
<feature type="chain" id="PRO_5016337215" evidence="1">
    <location>
        <begin position="19"/>
        <end position="356"/>
    </location>
</feature>
<dbReference type="AlphaFoldDB" id="A0A327QTM3"/>
<dbReference type="InterPro" id="IPR038653">
    <property type="entry name" value="Put_CMD_sf"/>
</dbReference>
<dbReference type="Pfam" id="PF13201">
    <property type="entry name" value="PCMD"/>
    <property type="match status" value="1"/>
</dbReference>
<dbReference type="Gene3D" id="2.60.40.2340">
    <property type="match status" value="1"/>
</dbReference>
<evidence type="ECO:0000256" key="1">
    <source>
        <dbReference type="SAM" id="SignalP"/>
    </source>
</evidence>
<evidence type="ECO:0000259" key="2">
    <source>
        <dbReference type="Pfam" id="PF13201"/>
    </source>
</evidence>